<reference evidence="2" key="2">
    <citation type="submission" date="2025-08" db="UniProtKB">
        <authorList>
            <consortium name="Ensembl"/>
        </authorList>
    </citation>
    <scope>IDENTIFICATION</scope>
</reference>
<reference evidence="2" key="3">
    <citation type="submission" date="2025-09" db="UniProtKB">
        <authorList>
            <consortium name="Ensembl"/>
        </authorList>
    </citation>
    <scope>IDENTIFICATION</scope>
</reference>
<dbReference type="AlphaFoldDB" id="A0A3B4DEP5"/>
<feature type="chain" id="PRO_5043904635" description="Lipid-binding serum glycoprotein N-terminal domain-containing protein" evidence="1">
    <location>
        <begin position="22"/>
        <end position="135"/>
    </location>
</feature>
<sequence>SFNCFNTTSLLCFNLSLQLIAYPSLQFLELFLSTFQGKVLLHPLQVSTGISFHFLLDSQGIISAPDLRVQSALHGLDHPLTVPLNLFHLLILLSKLPVNLTLKLVELKLNSKNLGFFMLKCTLRSIRLLVNKLID</sequence>
<accession>A0A3B4DEP5</accession>
<dbReference type="GeneTree" id="ENSGT01150000287081"/>
<feature type="signal peptide" evidence="1">
    <location>
        <begin position="1"/>
        <end position="21"/>
    </location>
</feature>
<evidence type="ECO:0000313" key="3">
    <source>
        <dbReference type="Proteomes" id="UP001501920"/>
    </source>
</evidence>
<evidence type="ECO:0000256" key="1">
    <source>
        <dbReference type="SAM" id="SignalP"/>
    </source>
</evidence>
<evidence type="ECO:0000313" key="2">
    <source>
        <dbReference type="Ensembl" id="ENSPNAP00000022882.2"/>
    </source>
</evidence>
<reference evidence="2 3" key="1">
    <citation type="submission" date="2020-10" db="EMBL/GenBank/DDBJ databases">
        <title>Pygocentrus nattereri (red-bellied piranha) genome, fPygNat1, primary haplotype.</title>
        <authorList>
            <person name="Myers G."/>
            <person name="Meyer A."/>
            <person name="Karagic N."/>
            <person name="Pippel M."/>
            <person name="Winkler S."/>
            <person name="Tracey A."/>
            <person name="Wood J."/>
            <person name="Formenti G."/>
            <person name="Howe K."/>
            <person name="Fedrigo O."/>
            <person name="Jarvis E.D."/>
        </authorList>
    </citation>
    <scope>NUCLEOTIDE SEQUENCE [LARGE SCALE GENOMIC DNA]</scope>
</reference>
<protein>
    <recommendedName>
        <fullName evidence="4">Lipid-binding serum glycoprotein N-terminal domain-containing protein</fullName>
    </recommendedName>
</protein>
<keyword evidence="1" id="KW-0732">Signal</keyword>
<keyword evidence="3" id="KW-1185">Reference proteome</keyword>
<evidence type="ECO:0008006" key="4">
    <source>
        <dbReference type="Google" id="ProtNLM"/>
    </source>
</evidence>
<dbReference type="Proteomes" id="UP001501920">
    <property type="component" value="Chromosome 21"/>
</dbReference>
<name>A0A3B4DEP5_PYGNA</name>
<proteinExistence type="predicted"/>
<organism evidence="2 3">
    <name type="scientific">Pygocentrus nattereri</name>
    <name type="common">Red-bellied piranha</name>
    <dbReference type="NCBI Taxonomy" id="42514"/>
    <lineage>
        <taxon>Eukaryota</taxon>
        <taxon>Metazoa</taxon>
        <taxon>Chordata</taxon>
        <taxon>Craniata</taxon>
        <taxon>Vertebrata</taxon>
        <taxon>Euteleostomi</taxon>
        <taxon>Actinopterygii</taxon>
        <taxon>Neopterygii</taxon>
        <taxon>Teleostei</taxon>
        <taxon>Ostariophysi</taxon>
        <taxon>Characiformes</taxon>
        <taxon>Characoidei</taxon>
        <taxon>Pygocentrus</taxon>
    </lineage>
</organism>
<dbReference type="Ensembl" id="ENSPNAT00000014039.2">
    <property type="protein sequence ID" value="ENSPNAP00000022882.2"/>
    <property type="gene ID" value="ENSPNAG00000000193.2"/>
</dbReference>